<dbReference type="EMBL" id="JARHTQ010000048">
    <property type="protein sequence ID" value="MDF2261136.1"/>
    <property type="molecule type" value="Genomic_DNA"/>
</dbReference>
<keyword evidence="2" id="KW-1185">Reference proteome</keyword>
<evidence type="ECO:0000313" key="2">
    <source>
        <dbReference type="Proteomes" id="UP001220022"/>
    </source>
</evidence>
<gene>
    <name evidence="1" type="ORF">P2L57_37090</name>
</gene>
<reference evidence="1 2" key="1">
    <citation type="submission" date="2023-03" db="EMBL/GenBank/DDBJ databases">
        <title>Draft genome sequence of type strain Streptomyces ferralitis JCM 14344.</title>
        <authorList>
            <person name="Klaysubun C."/>
            <person name="Duangmal K."/>
        </authorList>
    </citation>
    <scope>NUCLEOTIDE SEQUENCE [LARGE SCALE GENOMIC DNA]</scope>
    <source>
        <strain evidence="1 2">JCM 14344</strain>
    </source>
</reference>
<proteinExistence type="predicted"/>
<protein>
    <submittedName>
        <fullName evidence="1">Uncharacterized protein</fullName>
    </submittedName>
</protein>
<dbReference type="Proteomes" id="UP001220022">
    <property type="component" value="Unassembled WGS sequence"/>
</dbReference>
<sequence length="89" mass="9591">MLVNVAPEHLEGWAEELASLTVGLGNLFARPEPREVFADLIEGLLVRQPADGFAHHLLIRRSGVAGVGVAGCHMGWSWQRGGGDCLDLF</sequence>
<comment type="caution">
    <text evidence="1">The sequence shown here is derived from an EMBL/GenBank/DDBJ whole genome shotgun (WGS) entry which is preliminary data.</text>
</comment>
<accession>A0ABT5ZC47</accession>
<organism evidence="1 2">
    <name type="scientific">Streptantibioticus ferralitis</name>
    <dbReference type="NCBI Taxonomy" id="236510"/>
    <lineage>
        <taxon>Bacteria</taxon>
        <taxon>Bacillati</taxon>
        <taxon>Actinomycetota</taxon>
        <taxon>Actinomycetes</taxon>
        <taxon>Kitasatosporales</taxon>
        <taxon>Streptomycetaceae</taxon>
        <taxon>Streptantibioticus</taxon>
    </lineage>
</organism>
<evidence type="ECO:0000313" key="1">
    <source>
        <dbReference type="EMBL" id="MDF2261136.1"/>
    </source>
</evidence>
<name>A0ABT5ZC47_9ACTN</name>